<dbReference type="InterPro" id="IPR036477">
    <property type="entry name" value="Formyl_transf_N_sf"/>
</dbReference>
<evidence type="ECO:0000256" key="1">
    <source>
        <dbReference type="ARBA" id="ARBA00005054"/>
    </source>
</evidence>
<organism evidence="6 7">
    <name type="scientific">Empedobacter falsenii</name>
    <dbReference type="NCBI Taxonomy" id="343874"/>
    <lineage>
        <taxon>Bacteria</taxon>
        <taxon>Pseudomonadati</taxon>
        <taxon>Bacteroidota</taxon>
        <taxon>Flavobacteriia</taxon>
        <taxon>Flavobacteriales</taxon>
        <taxon>Weeksellaceae</taxon>
        <taxon>Empedobacter</taxon>
    </lineage>
</organism>
<dbReference type="EMBL" id="CP040908">
    <property type="protein sequence ID" value="QLL58585.1"/>
    <property type="molecule type" value="Genomic_DNA"/>
</dbReference>
<evidence type="ECO:0000256" key="4">
    <source>
        <dbReference type="ARBA" id="ARBA00022755"/>
    </source>
</evidence>
<dbReference type="PANTHER" id="PTHR43369:SF2">
    <property type="entry name" value="PHOSPHORIBOSYLGLYCINAMIDE FORMYLTRANSFERASE"/>
    <property type="match status" value="1"/>
</dbReference>
<keyword evidence="7" id="KW-1185">Reference proteome</keyword>
<reference evidence="6 7" key="1">
    <citation type="submission" date="2019-06" db="EMBL/GenBank/DDBJ databases">
        <title>Emergence of pandrug resistant Empedobacter falsenii in China.</title>
        <authorList>
            <person name="Dong N."/>
            <person name="Chen S."/>
            <person name="Zhang R."/>
        </authorList>
    </citation>
    <scope>NUCLEOTIDE SEQUENCE [LARGE SCALE GENOMIC DNA]</scope>
    <source>
        <strain evidence="6 7">1681-1</strain>
    </source>
</reference>
<evidence type="ECO:0000313" key="7">
    <source>
        <dbReference type="Proteomes" id="UP000510643"/>
    </source>
</evidence>
<dbReference type="Gene3D" id="3.40.50.170">
    <property type="entry name" value="Formyl transferase, N-terminal domain"/>
    <property type="match status" value="1"/>
</dbReference>
<dbReference type="GO" id="GO:0004644">
    <property type="term" value="F:phosphoribosylglycinamide formyltransferase activity"/>
    <property type="evidence" value="ECO:0007669"/>
    <property type="project" value="UniProtKB-EC"/>
</dbReference>
<dbReference type="AlphaFoldDB" id="A0A7H9DU48"/>
<evidence type="ECO:0000313" key="6">
    <source>
        <dbReference type="EMBL" id="QLL58585.1"/>
    </source>
</evidence>
<dbReference type="KEGG" id="efal:FH779_10995"/>
<evidence type="ECO:0000259" key="5">
    <source>
        <dbReference type="Pfam" id="PF00551"/>
    </source>
</evidence>
<dbReference type="RefSeq" id="WP_180904717.1">
    <property type="nucleotide sequence ID" value="NZ_CP040908.1"/>
</dbReference>
<dbReference type="InterPro" id="IPR002376">
    <property type="entry name" value="Formyl_transf_N"/>
</dbReference>
<accession>A0A7H9DU48</accession>
<dbReference type="EC" id="2.1.2.2" evidence="2"/>
<dbReference type="Proteomes" id="UP000510643">
    <property type="component" value="Chromosome"/>
</dbReference>
<protein>
    <recommendedName>
        <fullName evidence="2">phosphoribosylglycinamide formyltransferase 1</fullName>
        <ecNumber evidence="2">2.1.2.2</ecNumber>
    </recommendedName>
</protein>
<evidence type="ECO:0000256" key="2">
    <source>
        <dbReference type="ARBA" id="ARBA00012254"/>
    </source>
</evidence>
<name>A0A7H9DU48_9FLAO</name>
<dbReference type="GO" id="GO:0006189">
    <property type="term" value="P:'de novo' IMP biosynthetic process"/>
    <property type="evidence" value="ECO:0007669"/>
    <property type="project" value="TreeGrafter"/>
</dbReference>
<feature type="domain" description="Formyl transferase N-terminal" evidence="5">
    <location>
        <begin position="43"/>
        <end position="188"/>
    </location>
</feature>
<comment type="pathway">
    <text evidence="1">Purine metabolism; IMP biosynthesis via de novo pathway; N(2)-formyl-N(1)-(5-phospho-D-ribosyl)glycinamide from N(1)-(5-phospho-D-ribosyl)glycinamide (10-formyl THF route): step 1/1.</text>
</comment>
<dbReference type="GeneID" id="78401992"/>
<gene>
    <name evidence="6" type="ORF">FH779_10995</name>
</gene>
<keyword evidence="4" id="KW-0658">Purine biosynthesis</keyword>
<dbReference type="Pfam" id="PF00551">
    <property type="entry name" value="Formyl_trans_N"/>
    <property type="match status" value="1"/>
</dbReference>
<dbReference type="SUPFAM" id="SSF53328">
    <property type="entry name" value="Formyltransferase"/>
    <property type="match status" value="1"/>
</dbReference>
<evidence type="ECO:0000256" key="3">
    <source>
        <dbReference type="ARBA" id="ARBA00022679"/>
    </source>
</evidence>
<dbReference type="GO" id="GO:0005737">
    <property type="term" value="C:cytoplasm"/>
    <property type="evidence" value="ECO:0007669"/>
    <property type="project" value="TreeGrafter"/>
</dbReference>
<dbReference type="PANTHER" id="PTHR43369">
    <property type="entry name" value="PHOSPHORIBOSYLGLYCINAMIDE FORMYLTRANSFERASE"/>
    <property type="match status" value="1"/>
</dbReference>
<sequence length="234" mass="26834">MVTQPKIAVISYNTPHRKTQDVLHGLKAKGYQNVKIFALPFVQRENPFKPIYQHRPSKAIQVNLDDYCNNFGYNFDLTTAETLNNQLNDYKAEYVIIAGAGLLPDELVENHKIINTHPGFLPLTRGLDSLKWAITKGVEIGVTTHFVNTEADAGFLIEQQYIPVYGNDTFHSLANRQYETEIEMLVNSIELIPTLSEFKSLSSNEFEATRRMPKAIEENLMQAFETYKEKYKRD</sequence>
<keyword evidence="3 6" id="KW-0808">Transferase</keyword>
<proteinExistence type="predicted"/>